<name>A0A915D0Q1_9BILA</name>
<sequence>MANISVGTPAQTFIVEVDYFWFGSLILIDSKANQSSVRPDIPTKNSYNSSQSSSFTAANLNFTSWLGNGYVANDILALGENLKSKVDFGLLNTAGYLFLIILWMDYFWLHRALIHLVLDEPVITIWTNNNLSGNGSSVGTLGALDSEHCESNWAFIPQLGRPWLVNATNAVYDSNSGYYKVDCDTSKAAKIVFNIGGEGNTTSSANKQLVISAANYVLYSESYDFCYLAAYFSKYTSVLEMNIQFLNNHCLAYNIKDKTIGLADSKTPITDVKKYKNESLIIIVDFLQGIFIYL</sequence>
<keyword evidence="2" id="KW-0472">Membrane</keyword>
<dbReference type="Proteomes" id="UP000887574">
    <property type="component" value="Unplaced"/>
</dbReference>
<dbReference type="Gene3D" id="2.40.70.10">
    <property type="entry name" value="Acid Proteases"/>
    <property type="match status" value="2"/>
</dbReference>
<dbReference type="AlphaFoldDB" id="A0A915D0Q1"/>
<dbReference type="WBParaSite" id="jg14593">
    <property type="protein sequence ID" value="jg14593"/>
    <property type="gene ID" value="jg14593"/>
</dbReference>
<comment type="similarity">
    <text evidence="1">Belongs to the peptidase A1 family.</text>
</comment>
<accession>A0A915D0Q1</accession>
<dbReference type="InterPro" id="IPR021109">
    <property type="entry name" value="Peptidase_aspartic_dom_sf"/>
</dbReference>
<dbReference type="Pfam" id="PF00026">
    <property type="entry name" value="Asp"/>
    <property type="match status" value="1"/>
</dbReference>
<dbReference type="GO" id="GO:0004190">
    <property type="term" value="F:aspartic-type endopeptidase activity"/>
    <property type="evidence" value="ECO:0007669"/>
    <property type="project" value="InterPro"/>
</dbReference>
<dbReference type="InterPro" id="IPR001461">
    <property type="entry name" value="Aspartic_peptidase_A1"/>
</dbReference>
<evidence type="ECO:0000313" key="5">
    <source>
        <dbReference type="WBParaSite" id="jg14593"/>
    </source>
</evidence>
<keyword evidence="2" id="KW-0812">Transmembrane</keyword>
<evidence type="ECO:0000256" key="1">
    <source>
        <dbReference type="ARBA" id="ARBA00007447"/>
    </source>
</evidence>
<evidence type="ECO:0000256" key="2">
    <source>
        <dbReference type="SAM" id="Phobius"/>
    </source>
</evidence>
<evidence type="ECO:0000259" key="3">
    <source>
        <dbReference type="Pfam" id="PF00026"/>
    </source>
</evidence>
<dbReference type="InterPro" id="IPR033121">
    <property type="entry name" value="PEPTIDASE_A1"/>
</dbReference>
<dbReference type="SUPFAM" id="SSF50630">
    <property type="entry name" value="Acid proteases"/>
    <property type="match status" value="1"/>
</dbReference>
<keyword evidence="4" id="KW-1185">Reference proteome</keyword>
<proteinExistence type="inferred from homology"/>
<feature type="domain" description="Peptidase A1" evidence="3">
    <location>
        <begin position="165"/>
        <end position="264"/>
    </location>
</feature>
<evidence type="ECO:0000313" key="4">
    <source>
        <dbReference type="Proteomes" id="UP000887574"/>
    </source>
</evidence>
<dbReference type="PANTHER" id="PTHR47966">
    <property type="entry name" value="BETA-SITE APP-CLEAVING ENZYME, ISOFORM A-RELATED"/>
    <property type="match status" value="1"/>
</dbReference>
<protein>
    <submittedName>
        <fullName evidence="5">Peptidase A1 domain-containing protein</fullName>
    </submittedName>
</protein>
<organism evidence="4 5">
    <name type="scientific">Ditylenchus dipsaci</name>
    <dbReference type="NCBI Taxonomy" id="166011"/>
    <lineage>
        <taxon>Eukaryota</taxon>
        <taxon>Metazoa</taxon>
        <taxon>Ecdysozoa</taxon>
        <taxon>Nematoda</taxon>
        <taxon>Chromadorea</taxon>
        <taxon>Rhabditida</taxon>
        <taxon>Tylenchina</taxon>
        <taxon>Tylenchomorpha</taxon>
        <taxon>Sphaerularioidea</taxon>
        <taxon>Anguinidae</taxon>
        <taxon>Anguininae</taxon>
        <taxon>Ditylenchus</taxon>
    </lineage>
</organism>
<dbReference type="PANTHER" id="PTHR47966:SF8">
    <property type="entry name" value="ASPARTIC PROTEASE 1-RELATED"/>
    <property type="match status" value="1"/>
</dbReference>
<keyword evidence="2" id="KW-1133">Transmembrane helix</keyword>
<reference evidence="5" key="1">
    <citation type="submission" date="2022-11" db="UniProtKB">
        <authorList>
            <consortium name="WormBaseParasite"/>
        </authorList>
    </citation>
    <scope>IDENTIFICATION</scope>
</reference>
<dbReference type="GO" id="GO:0005764">
    <property type="term" value="C:lysosome"/>
    <property type="evidence" value="ECO:0007669"/>
    <property type="project" value="TreeGrafter"/>
</dbReference>
<feature type="transmembrane region" description="Helical" evidence="2">
    <location>
        <begin position="88"/>
        <end position="109"/>
    </location>
</feature>
<dbReference type="GO" id="GO:0006508">
    <property type="term" value="P:proteolysis"/>
    <property type="evidence" value="ECO:0007669"/>
    <property type="project" value="InterPro"/>
</dbReference>